<dbReference type="EMBL" id="JADYXP020000003">
    <property type="protein sequence ID" value="KAL0129278.1"/>
    <property type="molecule type" value="Genomic_DNA"/>
</dbReference>
<feature type="region of interest" description="Disordered" evidence="1">
    <location>
        <begin position="70"/>
        <end position="93"/>
    </location>
</feature>
<organism evidence="2 3">
    <name type="scientific">Cardiocondyla obscurior</name>
    <dbReference type="NCBI Taxonomy" id="286306"/>
    <lineage>
        <taxon>Eukaryota</taxon>
        <taxon>Metazoa</taxon>
        <taxon>Ecdysozoa</taxon>
        <taxon>Arthropoda</taxon>
        <taxon>Hexapoda</taxon>
        <taxon>Insecta</taxon>
        <taxon>Pterygota</taxon>
        <taxon>Neoptera</taxon>
        <taxon>Endopterygota</taxon>
        <taxon>Hymenoptera</taxon>
        <taxon>Apocrita</taxon>
        <taxon>Aculeata</taxon>
        <taxon>Formicoidea</taxon>
        <taxon>Formicidae</taxon>
        <taxon>Myrmicinae</taxon>
        <taxon>Cardiocondyla</taxon>
    </lineage>
</organism>
<evidence type="ECO:0000256" key="1">
    <source>
        <dbReference type="SAM" id="MobiDB-lite"/>
    </source>
</evidence>
<evidence type="ECO:0000313" key="2">
    <source>
        <dbReference type="EMBL" id="KAL0129278.1"/>
    </source>
</evidence>
<feature type="region of interest" description="Disordered" evidence="1">
    <location>
        <begin position="38"/>
        <end position="58"/>
    </location>
</feature>
<evidence type="ECO:0000313" key="3">
    <source>
        <dbReference type="Proteomes" id="UP001430953"/>
    </source>
</evidence>
<keyword evidence="3" id="KW-1185">Reference proteome</keyword>
<dbReference type="AlphaFoldDB" id="A0AAW2GPW0"/>
<accession>A0AAW2GPW0</accession>
<gene>
    <name evidence="2" type="ORF">PUN28_004169</name>
</gene>
<sequence>MWQCSRSVRCFKAFFGPNATVARYFPPLCARGLIPRGTSGAPSRFASKGARGGDAVRPQHHASLRRFSLLSSIRPSFPPPRRARPDACRGPARQILKTRRSKALLNKRVLDAAASPGP</sequence>
<reference evidence="2 3" key="1">
    <citation type="submission" date="2023-03" db="EMBL/GenBank/DDBJ databases">
        <title>High recombination rates correlate with genetic variation in Cardiocondyla obscurior ants.</title>
        <authorList>
            <person name="Errbii M."/>
        </authorList>
    </citation>
    <scope>NUCLEOTIDE SEQUENCE [LARGE SCALE GENOMIC DNA]</scope>
    <source>
        <strain evidence="2">Alpha-2009</strain>
        <tissue evidence="2">Whole body</tissue>
    </source>
</reference>
<proteinExistence type="predicted"/>
<name>A0AAW2GPW0_9HYME</name>
<comment type="caution">
    <text evidence="2">The sequence shown here is derived from an EMBL/GenBank/DDBJ whole genome shotgun (WGS) entry which is preliminary data.</text>
</comment>
<dbReference type="Proteomes" id="UP001430953">
    <property type="component" value="Unassembled WGS sequence"/>
</dbReference>
<protein>
    <submittedName>
        <fullName evidence="2">Uncharacterized protein</fullName>
    </submittedName>
</protein>